<dbReference type="InterPro" id="IPR012347">
    <property type="entry name" value="Ferritin-like"/>
</dbReference>
<dbReference type="OrthoDB" id="517560at2"/>
<comment type="caution">
    <text evidence="3">The sequence shown here is derived from an EMBL/GenBank/DDBJ whole genome shotgun (WGS) entry which is preliminary data.</text>
</comment>
<name>A0A2T1HMM9_9HYPH</name>
<dbReference type="Proteomes" id="UP000239772">
    <property type="component" value="Unassembled WGS sequence"/>
</dbReference>
<evidence type="ECO:0000259" key="2">
    <source>
        <dbReference type="Pfam" id="PF03713"/>
    </source>
</evidence>
<dbReference type="RefSeq" id="WP_106339751.1">
    <property type="nucleotide sequence ID" value="NZ_PVZS01000034.1"/>
</dbReference>
<organism evidence="3 4">
    <name type="scientific">Alsobacter soli</name>
    <dbReference type="NCBI Taxonomy" id="2109933"/>
    <lineage>
        <taxon>Bacteria</taxon>
        <taxon>Pseudomonadati</taxon>
        <taxon>Pseudomonadota</taxon>
        <taxon>Alphaproteobacteria</taxon>
        <taxon>Hyphomicrobiales</taxon>
        <taxon>Alsobacteraceae</taxon>
        <taxon>Alsobacter</taxon>
    </lineage>
</organism>
<gene>
    <name evidence="3" type="ORF">SLNSH_21280</name>
</gene>
<dbReference type="InterPro" id="IPR005183">
    <property type="entry name" value="DUF305_CopM-like"/>
</dbReference>
<feature type="region of interest" description="Disordered" evidence="1">
    <location>
        <begin position="88"/>
        <end position="109"/>
    </location>
</feature>
<dbReference type="PANTHER" id="PTHR36933">
    <property type="entry name" value="SLL0788 PROTEIN"/>
    <property type="match status" value="1"/>
</dbReference>
<sequence>MQDAMKGMDETHKGYMQAMVDMRQPMMEGMMAKDADVAFVCGMIPHHQGAIAMARVVLKHGDDPQARKIAERMIKDQEKDFQEMTAWRRSMRKSDTVGGRSAARHRVGL</sequence>
<accession>A0A2T1HMM9</accession>
<evidence type="ECO:0000313" key="3">
    <source>
        <dbReference type="EMBL" id="PSC02925.1"/>
    </source>
</evidence>
<dbReference type="PANTHER" id="PTHR36933:SF1">
    <property type="entry name" value="SLL0788 PROTEIN"/>
    <property type="match status" value="1"/>
</dbReference>
<evidence type="ECO:0000313" key="4">
    <source>
        <dbReference type="Proteomes" id="UP000239772"/>
    </source>
</evidence>
<evidence type="ECO:0000256" key="1">
    <source>
        <dbReference type="SAM" id="MobiDB-lite"/>
    </source>
</evidence>
<feature type="domain" description="DUF305" evidence="2">
    <location>
        <begin position="5"/>
        <end position="87"/>
    </location>
</feature>
<dbReference type="AlphaFoldDB" id="A0A2T1HMM9"/>
<keyword evidence="4" id="KW-1185">Reference proteome</keyword>
<dbReference type="Gene3D" id="1.20.1260.10">
    <property type="match status" value="1"/>
</dbReference>
<dbReference type="EMBL" id="PVZS01000034">
    <property type="protein sequence ID" value="PSC02925.1"/>
    <property type="molecule type" value="Genomic_DNA"/>
</dbReference>
<dbReference type="Pfam" id="PF03713">
    <property type="entry name" value="DUF305"/>
    <property type="match status" value="1"/>
</dbReference>
<protein>
    <recommendedName>
        <fullName evidence="2">DUF305 domain-containing protein</fullName>
    </recommendedName>
</protein>
<proteinExistence type="predicted"/>
<reference evidence="4" key="1">
    <citation type="submission" date="2018-03" db="EMBL/GenBank/DDBJ databases">
        <authorList>
            <person name="Sun L."/>
            <person name="Liu H."/>
            <person name="Chen W."/>
            <person name="Huang K."/>
            <person name="Liu W."/>
            <person name="Gao X."/>
        </authorList>
    </citation>
    <scope>NUCLEOTIDE SEQUENCE [LARGE SCALE GENOMIC DNA]</scope>
    <source>
        <strain evidence="4">SH9</strain>
    </source>
</reference>